<dbReference type="GeneID" id="101978248"/>
<evidence type="ECO:0000313" key="3">
    <source>
        <dbReference type="Proteomes" id="UP000005215"/>
    </source>
</evidence>
<dbReference type="AlphaFoldDB" id="A0A287DFV2"/>
<reference evidence="2" key="2">
    <citation type="submission" date="2025-08" db="UniProtKB">
        <authorList>
            <consortium name="Ensembl"/>
        </authorList>
    </citation>
    <scope>IDENTIFICATION</scope>
</reference>
<dbReference type="CTD" id="126661"/>
<name>A0A287DFV2_ICTTR</name>
<dbReference type="PANTHER" id="PTHR34533:SF2">
    <property type="entry name" value="COILED-COIL DOMAIN CONTAINING 163"/>
    <property type="match status" value="1"/>
</dbReference>
<dbReference type="KEGG" id="iti:101978248"/>
<protein>
    <submittedName>
        <fullName evidence="2">Uncharacterized LOC101978248</fullName>
    </submittedName>
</protein>
<feature type="coiled-coil region" evidence="1">
    <location>
        <begin position="200"/>
        <end position="273"/>
    </location>
</feature>
<organism evidence="2 3">
    <name type="scientific">Ictidomys tridecemlineatus</name>
    <name type="common">Thirteen-lined ground squirrel</name>
    <name type="synonym">Spermophilus tridecemlineatus</name>
    <dbReference type="NCBI Taxonomy" id="43179"/>
    <lineage>
        <taxon>Eukaryota</taxon>
        <taxon>Metazoa</taxon>
        <taxon>Chordata</taxon>
        <taxon>Craniata</taxon>
        <taxon>Vertebrata</taxon>
        <taxon>Euteleostomi</taxon>
        <taxon>Mammalia</taxon>
        <taxon>Eutheria</taxon>
        <taxon>Euarchontoglires</taxon>
        <taxon>Glires</taxon>
        <taxon>Rodentia</taxon>
        <taxon>Sciuromorpha</taxon>
        <taxon>Sciuridae</taxon>
        <taxon>Xerinae</taxon>
        <taxon>Marmotini</taxon>
        <taxon>Ictidomys</taxon>
    </lineage>
</organism>
<dbReference type="RefSeq" id="XP_013218989.1">
    <property type="nucleotide sequence ID" value="XM_013363535.3"/>
</dbReference>
<evidence type="ECO:0000313" key="2">
    <source>
        <dbReference type="Ensembl" id="ENSSTOP00000032424.1"/>
    </source>
</evidence>
<dbReference type="Ensembl" id="ENSSTOT00000037247.1">
    <property type="protein sequence ID" value="ENSSTOP00000032424.1"/>
    <property type="gene ID" value="ENSSTOG00000034321.1"/>
</dbReference>
<dbReference type="InParanoid" id="A0A287DFV2"/>
<feature type="coiled-coil region" evidence="1">
    <location>
        <begin position="95"/>
        <end position="168"/>
    </location>
</feature>
<dbReference type="OrthoDB" id="9904351at2759"/>
<reference evidence="2" key="3">
    <citation type="submission" date="2025-09" db="UniProtKB">
        <authorList>
            <consortium name="Ensembl"/>
        </authorList>
    </citation>
    <scope>IDENTIFICATION</scope>
</reference>
<gene>
    <name evidence="2" type="primary">Ccdc163</name>
</gene>
<dbReference type="Proteomes" id="UP000005215">
    <property type="component" value="Unassembled WGS sequence"/>
</dbReference>
<dbReference type="PANTHER" id="PTHR34533">
    <property type="entry name" value="TRANSMEMBRANE PROTEIN CCDC163"/>
    <property type="match status" value="1"/>
</dbReference>
<keyword evidence="3" id="KW-1185">Reference proteome</keyword>
<evidence type="ECO:0000256" key="1">
    <source>
        <dbReference type="SAM" id="Coils"/>
    </source>
</evidence>
<reference evidence="3" key="1">
    <citation type="submission" date="2011-11" db="EMBL/GenBank/DDBJ databases">
        <title>The Draft Genome of Spermophilus tridecemlineatus.</title>
        <authorList>
            <consortium name="The Broad Institute Genome Assembly &amp; Analysis Group"/>
            <consortium name="Computational R&amp;D Group"/>
            <consortium name="and Sequencing Platform"/>
            <person name="Di Palma F."/>
            <person name="Alfoldi J."/>
            <person name="Johnson J."/>
            <person name="Berlin A."/>
            <person name="Gnerre S."/>
            <person name="Jaffe D."/>
            <person name="MacCallum I."/>
            <person name="Young S."/>
            <person name="Walker B.J."/>
            <person name="Lindblad-Toh K."/>
        </authorList>
    </citation>
    <scope>NUCLEOTIDE SEQUENCE [LARGE SCALE GENOMIC DNA]</scope>
</reference>
<sequence length="350" mass="39936">MSRSLSWSDQIDVLLRATDGHVARIKQRLYPLGVSTSGDLAGSWISSHHLSPQSEDQAQQPWALETLTVPERLNWAETYSPTSLWNEVTILRLEVQSQAQVIKALRKTVQRLLEEQEQQMSKISALEASLRLLQGGPEGRALLLEQHLEGLRRELQSLQNQVWEQAQAQVQMKKIPGNYSSTSGFHHELQIEQQILWKESEILREELKLLRNQLSQHQELLLKQMTEGQQAQAHSWKMLEKLQSGQENKSHTLEAARTESQDAQQEHNFLRTSFDVFQSKLPLAFTFTKSLCSASSEVSLLDSNSNWELLRKLEEHHFQPDAERLSTPCSGNLEQANLSLQGPKILLSDL</sequence>
<dbReference type="GeneTree" id="ENSGT00940000163965"/>
<accession>A0A287DFV2</accession>
<dbReference type="InterPro" id="IPR039284">
    <property type="entry name" value="CCDC159/163"/>
</dbReference>
<dbReference type="EMBL" id="AGTP01008737">
    <property type="status" value="NOT_ANNOTATED_CDS"/>
    <property type="molecule type" value="Genomic_DNA"/>
</dbReference>
<keyword evidence="1" id="KW-0175">Coiled coil</keyword>
<dbReference type="FunCoup" id="A0A287DFV2">
    <property type="interactions" value="1"/>
</dbReference>
<proteinExistence type="predicted"/>
<dbReference type="EMBL" id="AGTP01008736">
    <property type="status" value="NOT_ANNOTATED_CDS"/>
    <property type="molecule type" value="Genomic_DNA"/>
</dbReference>